<dbReference type="PROSITE" id="PS51257">
    <property type="entry name" value="PROKAR_LIPOPROTEIN"/>
    <property type="match status" value="1"/>
</dbReference>
<dbReference type="Proteomes" id="UP001140272">
    <property type="component" value="Unassembled WGS sequence"/>
</dbReference>
<organism evidence="3 6">
    <name type="scientific">Mycolicibacterium rufum</name>
    <dbReference type="NCBI Taxonomy" id="318424"/>
    <lineage>
        <taxon>Bacteria</taxon>
        <taxon>Bacillati</taxon>
        <taxon>Actinomycetota</taxon>
        <taxon>Actinomycetes</taxon>
        <taxon>Mycobacteriales</taxon>
        <taxon>Mycobacteriaceae</taxon>
        <taxon>Mycolicibacterium</taxon>
    </lineage>
</organism>
<proteinExistence type="predicted"/>
<evidence type="ECO:0000259" key="2">
    <source>
        <dbReference type="Pfam" id="PF14032"/>
    </source>
</evidence>
<dbReference type="RefSeq" id="WP_043415291.1">
    <property type="nucleotide sequence ID" value="NZ_CP092427.2"/>
</dbReference>
<dbReference type="Pfam" id="PF14032">
    <property type="entry name" value="PknH_C"/>
    <property type="match status" value="1"/>
</dbReference>
<dbReference type="EMBL" id="JACKRN010000854">
    <property type="protein sequence ID" value="MCV7073339.1"/>
    <property type="molecule type" value="Genomic_DNA"/>
</dbReference>
<evidence type="ECO:0000313" key="3">
    <source>
        <dbReference type="EMBL" id="MCV7073339.1"/>
    </source>
</evidence>
<feature type="signal peptide" evidence="1">
    <location>
        <begin position="1"/>
        <end position="25"/>
    </location>
</feature>
<dbReference type="AlphaFoldDB" id="A0A9X2YGZ6"/>
<dbReference type="EMBL" id="CP092427">
    <property type="protein sequence ID" value="ULP39603.1"/>
    <property type="molecule type" value="Genomic_DNA"/>
</dbReference>
<dbReference type="Proteomes" id="UP001055159">
    <property type="component" value="Chromosome"/>
</dbReference>
<evidence type="ECO:0000313" key="4">
    <source>
        <dbReference type="EMBL" id="ULP39603.1"/>
    </source>
</evidence>
<reference evidence="3" key="2">
    <citation type="journal article" date="2022" name="BMC Genomics">
        <title>Comparative genome analysis of mycobacteria focusing on tRNA and non-coding RNA.</title>
        <authorList>
            <person name="Behra P.R.K."/>
            <person name="Pettersson B.M.F."/>
            <person name="Ramesh M."/>
            <person name="Das S."/>
            <person name="Dasgupta S."/>
            <person name="Kirsebom L.A."/>
        </authorList>
    </citation>
    <scope>NUCLEOTIDE SEQUENCE</scope>
    <source>
        <strain evidence="3">DSM 45406</strain>
    </source>
</reference>
<reference evidence="4" key="3">
    <citation type="submission" date="2022-08" db="EMBL/GenBank/DDBJ databases">
        <title>Whole genome sequencing of non-tuberculosis mycobacteria type-strains.</title>
        <authorList>
            <person name="Igarashi Y."/>
            <person name="Osugi A."/>
            <person name="Mitarai S."/>
        </authorList>
    </citation>
    <scope>NUCLEOTIDE SEQUENCE</scope>
    <source>
        <strain evidence="4">JCM 16372</strain>
    </source>
</reference>
<dbReference type="Gene3D" id="3.40.1000.70">
    <property type="entry name" value="PknH-like extracellular domain"/>
    <property type="match status" value="1"/>
</dbReference>
<reference evidence="3" key="1">
    <citation type="submission" date="2020-07" db="EMBL/GenBank/DDBJ databases">
        <authorList>
            <person name="Pettersson B.M.F."/>
            <person name="Behra P.R.K."/>
            <person name="Ramesh M."/>
            <person name="Das S."/>
            <person name="Dasgupta S."/>
            <person name="Kirsebom L.A."/>
        </authorList>
    </citation>
    <scope>NUCLEOTIDE SEQUENCE</scope>
    <source>
        <strain evidence="3">DSM 45406</strain>
    </source>
</reference>
<evidence type="ECO:0000256" key="1">
    <source>
        <dbReference type="SAM" id="SignalP"/>
    </source>
</evidence>
<feature type="domain" description="PknH-like extracellular" evidence="2">
    <location>
        <begin position="41"/>
        <end position="225"/>
    </location>
</feature>
<gene>
    <name evidence="3" type="ORF">H7H73_26515</name>
    <name evidence="4" type="ORF">MJO55_17575</name>
</gene>
<sequence>MRRVCGLLLASSALLCGCVSTVEGAAVRAQGAGPVDVGQLDEAALGRLLLSIGEVNGIMGSTQMQVTGELDQMTDHSDQVSDPDCLGAVYGAEEPVYARTGWMAVRDQVAREPGDDNDHWVEQTAVLYPTAQDATTFLDTSFTVWQGCSNSEVEVGEGEYSWQLGDVDTADTDGAHLITQMTTQQGADGWECQHALSAVSNATLEVWACGYSINDEAAEIASAMVRNAGK</sequence>
<dbReference type="InterPro" id="IPR038232">
    <property type="entry name" value="PknH-like_Extracell_sf"/>
</dbReference>
<evidence type="ECO:0000313" key="6">
    <source>
        <dbReference type="Proteomes" id="UP001140272"/>
    </source>
</evidence>
<name>A0A9X2YGZ6_9MYCO</name>
<dbReference type="InterPro" id="IPR026954">
    <property type="entry name" value="PknH-like_Extracell"/>
</dbReference>
<evidence type="ECO:0000313" key="5">
    <source>
        <dbReference type="Proteomes" id="UP001055159"/>
    </source>
</evidence>
<keyword evidence="5" id="KW-1185">Reference proteome</keyword>
<accession>A0A9X2YGZ6</accession>
<feature type="chain" id="PRO_5040811636" evidence="1">
    <location>
        <begin position="26"/>
        <end position="230"/>
    </location>
</feature>
<keyword evidence="1" id="KW-0732">Signal</keyword>
<protein>
    <submittedName>
        <fullName evidence="3">Sensor domain-containing protein</fullName>
    </submittedName>
</protein>